<organism evidence="8 9">
    <name type="scientific">Aureococcus anophagefferens</name>
    <name type="common">Harmful bloom alga</name>
    <dbReference type="NCBI Taxonomy" id="44056"/>
    <lineage>
        <taxon>Eukaryota</taxon>
        <taxon>Sar</taxon>
        <taxon>Stramenopiles</taxon>
        <taxon>Ochrophyta</taxon>
        <taxon>Pelagophyceae</taxon>
        <taxon>Pelagomonadales</taxon>
        <taxon>Pelagomonadaceae</taxon>
        <taxon>Aureococcus</taxon>
    </lineage>
</organism>
<feature type="compositionally biased region" description="Basic and acidic residues" evidence="6">
    <location>
        <begin position="161"/>
        <end position="175"/>
    </location>
</feature>
<evidence type="ECO:0000256" key="5">
    <source>
        <dbReference type="PROSITE-ProRule" id="PRU01371"/>
    </source>
</evidence>
<feature type="region of interest" description="Disordered" evidence="6">
    <location>
        <begin position="99"/>
        <end position="175"/>
    </location>
</feature>
<protein>
    <recommendedName>
        <fullName evidence="7">C2HC/C3H-type domain-containing protein</fullName>
    </recommendedName>
</protein>
<dbReference type="Proteomes" id="UP001363151">
    <property type="component" value="Unassembled WGS sequence"/>
</dbReference>
<accession>A0ABR1FKZ9</accession>
<name>A0ABR1FKZ9_AURAN</name>
<evidence type="ECO:0000313" key="9">
    <source>
        <dbReference type="Proteomes" id="UP001363151"/>
    </source>
</evidence>
<proteinExistence type="predicted"/>
<keyword evidence="4" id="KW-0862">Zinc</keyword>
<evidence type="ECO:0000256" key="3">
    <source>
        <dbReference type="ARBA" id="ARBA00022771"/>
    </source>
</evidence>
<keyword evidence="3 5" id="KW-0863">Zinc-finger</keyword>
<feature type="compositionally biased region" description="Pro residues" evidence="6">
    <location>
        <begin position="148"/>
        <end position="160"/>
    </location>
</feature>
<dbReference type="EMBL" id="JBBJCI010000366">
    <property type="protein sequence ID" value="KAK7232771.1"/>
    <property type="molecule type" value="Genomic_DNA"/>
</dbReference>
<dbReference type="InterPro" id="IPR026319">
    <property type="entry name" value="ZC2HC1A/B-like"/>
</dbReference>
<gene>
    <name evidence="8" type="ORF">SO694_00037246</name>
</gene>
<dbReference type="PANTHER" id="PTHR13555:SF68">
    <property type="entry name" value="ZINC FINGER PROTEIN 474"/>
    <property type="match status" value="1"/>
</dbReference>
<feature type="domain" description="C2HC/C3H-type" evidence="7">
    <location>
        <begin position="74"/>
        <end position="103"/>
    </location>
</feature>
<evidence type="ECO:0000259" key="7">
    <source>
        <dbReference type="PROSITE" id="PS52027"/>
    </source>
</evidence>
<keyword evidence="2" id="KW-0677">Repeat</keyword>
<dbReference type="PANTHER" id="PTHR13555">
    <property type="entry name" value="C2H2 ZINC FINGER CGI-62-RELATED"/>
    <property type="match status" value="1"/>
</dbReference>
<dbReference type="InterPro" id="IPR049899">
    <property type="entry name" value="Znf_C2HC_C3H"/>
</dbReference>
<evidence type="ECO:0000256" key="6">
    <source>
        <dbReference type="SAM" id="MobiDB-lite"/>
    </source>
</evidence>
<evidence type="ECO:0000256" key="1">
    <source>
        <dbReference type="ARBA" id="ARBA00022723"/>
    </source>
</evidence>
<sequence length="209" mass="22508">MPAPSTRMCHICGRQFGKNSIDIHIPQCLKKYEAAQAQLPPHERKPAPAAPQLLGAGASDRAYNDAAYEALEANMAECEFCGRTFAPDRLAIHNRSCTAANPAKRRPSSRTGVASPPEPRVEPTRPAQRSPPRKPPARAGRDVSPEASEPPPPTEPPPPDSARRDGRVDAARDDAQIDALEARAEKLEGIVVAALKELRGLRADLAALR</sequence>
<comment type="caution">
    <text evidence="8">The sequence shown here is derived from an EMBL/GenBank/DDBJ whole genome shotgun (WGS) entry which is preliminary data.</text>
</comment>
<reference evidence="8 9" key="1">
    <citation type="submission" date="2024-03" db="EMBL/GenBank/DDBJ databases">
        <title>Aureococcus anophagefferens CCMP1851 and Kratosvirus quantuckense: Draft genome of a second virus-susceptible host strain in the model system.</title>
        <authorList>
            <person name="Chase E."/>
            <person name="Truchon A.R."/>
            <person name="Schepens W."/>
            <person name="Wilhelm S.W."/>
        </authorList>
    </citation>
    <scope>NUCLEOTIDE SEQUENCE [LARGE SCALE GENOMIC DNA]</scope>
    <source>
        <strain evidence="8 9">CCMP1851</strain>
    </source>
</reference>
<evidence type="ECO:0000313" key="8">
    <source>
        <dbReference type="EMBL" id="KAK7232771.1"/>
    </source>
</evidence>
<dbReference type="PROSITE" id="PS52027">
    <property type="entry name" value="ZF_C2HC_C3H"/>
    <property type="match status" value="1"/>
</dbReference>
<keyword evidence="9" id="KW-1185">Reference proteome</keyword>
<evidence type="ECO:0000256" key="2">
    <source>
        <dbReference type="ARBA" id="ARBA00022737"/>
    </source>
</evidence>
<dbReference type="Gene3D" id="3.30.160.60">
    <property type="entry name" value="Classic Zinc Finger"/>
    <property type="match status" value="2"/>
</dbReference>
<keyword evidence="1" id="KW-0479">Metal-binding</keyword>
<evidence type="ECO:0000256" key="4">
    <source>
        <dbReference type="ARBA" id="ARBA00022833"/>
    </source>
</evidence>
<dbReference type="Pfam" id="PF13913">
    <property type="entry name" value="zf-C2HC_2"/>
    <property type="match status" value="2"/>
</dbReference>